<comment type="caution">
    <text evidence="1">The sequence shown here is derived from an EMBL/GenBank/DDBJ whole genome shotgun (WGS) entry which is preliminary data.</text>
</comment>
<dbReference type="RefSeq" id="WP_269127288.1">
    <property type="nucleotide sequence ID" value="NZ_JAPUBN010000020.1"/>
</dbReference>
<dbReference type="Proteomes" id="UP001149719">
    <property type="component" value="Unassembled WGS sequence"/>
</dbReference>
<reference evidence="1" key="1">
    <citation type="submission" date="2022-12" db="EMBL/GenBank/DDBJ databases">
        <title>Marinomonas 15G1-11 sp. nov, isolated from marine algae.</title>
        <authorList>
            <person name="Butt M."/>
            <person name="Choi D.G."/>
            <person name="Kim J.M."/>
            <person name="Lee J.K."/>
            <person name="Baek J.H."/>
            <person name="Jeon C.O."/>
        </authorList>
    </citation>
    <scope>NUCLEOTIDE SEQUENCE</scope>
    <source>
        <strain evidence="1">15G1-11</strain>
    </source>
</reference>
<gene>
    <name evidence="1" type="ORF">O1D97_16640</name>
</gene>
<protein>
    <submittedName>
        <fullName evidence="1">Adenosylmethionine decarboxylase</fullName>
    </submittedName>
</protein>
<organism evidence="1 2">
    <name type="scientific">Marinomonas phaeophyticola</name>
    <dbReference type="NCBI Taxonomy" id="3004091"/>
    <lineage>
        <taxon>Bacteria</taxon>
        <taxon>Pseudomonadati</taxon>
        <taxon>Pseudomonadota</taxon>
        <taxon>Gammaproteobacteria</taxon>
        <taxon>Oceanospirillales</taxon>
        <taxon>Oceanospirillaceae</taxon>
        <taxon>Marinomonas</taxon>
    </lineage>
</organism>
<dbReference type="Pfam" id="PF01536">
    <property type="entry name" value="SAM_decarbox"/>
    <property type="match status" value="1"/>
</dbReference>
<dbReference type="InterPro" id="IPR048283">
    <property type="entry name" value="AdoMetDC-like"/>
</dbReference>
<dbReference type="InterPro" id="IPR018166">
    <property type="entry name" value="S-AdoMet_deCO2ase_CS"/>
</dbReference>
<keyword evidence="2" id="KW-1185">Reference proteome</keyword>
<dbReference type="PANTHER" id="PTHR11570:SF0">
    <property type="entry name" value="S-ADENOSYLMETHIONINE DECARBOXYLASE PROENZYME"/>
    <property type="match status" value="1"/>
</dbReference>
<name>A0ABT4K094_9GAMM</name>
<dbReference type="PANTHER" id="PTHR11570">
    <property type="entry name" value="S-ADENOSYLMETHIONINE DECARBOXYLASE"/>
    <property type="match status" value="1"/>
</dbReference>
<proteinExistence type="predicted"/>
<dbReference type="InterPro" id="IPR016067">
    <property type="entry name" value="S-AdoMet_deCO2ase_core"/>
</dbReference>
<dbReference type="SUPFAM" id="SSF56276">
    <property type="entry name" value="S-adenosylmethionine decarboxylase"/>
    <property type="match status" value="1"/>
</dbReference>
<sequence>MLFTAKGAVNWRVKDLMFFEGSEKKVEVVVAENAPSLRSLGQPFWEKMVATCNATILSNISNDKCDAYLLSESSLFVWEHHFVMLTCGTTTLVESVKTFMDIFEKDQILSVIFQRKNEYQSHLQKSSFAEDISSLQKRMSGVAYQLGNLDTHHNYIYHLDKPYVPDDNDYTYELLMYHIQGPVANYLRSEGQDAQTIRTLMNFEDILPGFEINDFVFEPFGYSMNALKDGFYATMHITPQEESSYVSFETNLDLTPTNCEIFNKLISILQPSSFDIISFNGIPNVDAKNHLLMNQIEEPLSCGYTMRFYEYMQTQENPLRAHKLK</sequence>
<accession>A0ABT4K094</accession>
<dbReference type="EMBL" id="JAPUBN010000020">
    <property type="protein sequence ID" value="MCZ2723194.1"/>
    <property type="molecule type" value="Genomic_DNA"/>
</dbReference>
<dbReference type="PROSITE" id="PS01336">
    <property type="entry name" value="ADOMETDC"/>
    <property type="match status" value="1"/>
</dbReference>
<evidence type="ECO:0000313" key="1">
    <source>
        <dbReference type="EMBL" id="MCZ2723194.1"/>
    </source>
</evidence>
<dbReference type="Gene3D" id="3.60.90.10">
    <property type="entry name" value="S-adenosylmethionine decarboxylase"/>
    <property type="match status" value="1"/>
</dbReference>
<evidence type="ECO:0000313" key="2">
    <source>
        <dbReference type="Proteomes" id="UP001149719"/>
    </source>
</evidence>